<evidence type="ECO:0000259" key="1">
    <source>
        <dbReference type="Pfam" id="PF07727"/>
    </source>
</evidence>
<dbReference type="PANTHER" id="PTHR11439:SF463">
    <property type="entry name" value="REVERSE TRANSCRIPTASE TY1_COPIA-TYPE DOMAIN-CONTAINING PROTEIN"/>
    <property type="match status" value="1"/>
</dbReference>
<dbReference type="EMBL" id="MJEQ01004565">
    <property type="protein sequence ID" value="OIT21145.1"/>
    <property type="molecule type" value="Genomic_DNA"/>
</dbReference>
<feature type="domain" description="Reverse transcriptase Ty1/copia-type" evidence="1">
    <location>
        <begin position="17"/>
        <end position="125"/>
    </location>
</feature>
<dbReference type="AlphaFoldDB" id="A0A1J6KPP6"/>
<accession>A0A1J6KPP6</accession>
<feature type="non-terminal residue" evidence="2">
    <location>
        <position position="283"/>
    </location>
</feature>
<protein>
    <submittedName>
        <fullName evidence="2">Retrovirus-related pol polyprotein from transposon tnt 1-94</fullName>
    </submittedName>
</protein>
<reference evidence="2" key="1">
    <citation type="submission" date="2016-11" db="EMBL/GenBank/DDBJ databases">
        <title>The genome of Nicotiana attenuata.</title>
        <authorList>
            <person name="Xu S."/>
            <person name="Brockmoeller T."/>
            <person name="Gaquerel E."/>
            <person name="Navarro A."/>
            <person name="Kuhl H."/>
            <person name="Gase K."/>
            <person name="Ling Z."/>
            <person name="Zhou W."/>
            <person name="Kreitzer C."/>
            <person name="Stanke M."/>
            <person name="Tang H."/>
            <person name="Lyons E."/>
            <person name="Pandey P."/>
            <person name="Pandey S.P."/>
            <person name="Timmermann B."/>
            <person name="Baldwin I.T."/>
        </authorList>
    </citation>
    <scope>NUCLEOTIDE SEQUENCE [LARGE SCALE GENOMIC DNA]</scope>
    <source>
        <strain evidence="2">UT</strain>
    </source>
</reference>
<dbReference type="OMA" id="EENLIAW"/>
<dbReference type="Pfam" id="PF07727">
    <property type="entry name" value="RVT_2"/>
    <property type="match status" value="2"/>
</dbReference>
<sequence>PQWQRAMKRKFDALLNNQTWELVRHDPQKNIVSCKWLYRLKRKVDGTIDRYKARLVAKGFTQHRGIDFHATFSLVVKPTTVRLVLSIAFQQNWPIRQLDVNNAFLQGHLEEEVYMVQPPGFEDEQFPSHSESDASLFIRKVSNNVLYVLVYVDDIIITGSHSSYVNQAIYCIAGRFSIKDLGNLNFFLRVEVLCVADGITLSQSNYISEILSEENMKDCNSAKTPMSSSEVLQQNNGAEPTDATRYRRVLGKLQYLSFTRPDISFLVNKLSQFMHSPSEVHKK</sequence>
<comment type="caution">
    <text evidence="2">The sequence shown here is derived from an EMBL/GenBank/DDBJ whole genome shotgun (WGS) entry which is preliminary data.</text>
</comment>
<feature type="non-terminal residue" evidence="2">
    <location>
        <position position="1"/>
    </location>
</feature>
<organism evidence="2 3">
    <name type="scientific">Nicotiana attenuata</name>
    <name type="common">Coyote tobacco</name>
    <dbReference type="NCBI Taxonomy" id="49451"/>
    <lineage>
        <taxon>Eukaryota</taxon>
        <taxon>Viridiplantae</taxon>
        <taxon>Streptophyta</taxon>
        <taxon>Embryophyta</taxon>
        <taxon>Tracheophyta</taxon>
        <taxon>Spermatophyta</taxon>
        <taxon>Magnoliopsida</taxon>
        <taxon>eudicotyledons</taxon>
        <taxon>Gunneridae</taxon>
        <taxon>Pentapetalae</taxon>
        <taxon>asterids</taxon>
        <taxon>lamiids</taxon>
        <taxon>Solanales</taxon>
        <taxon>Solanaceae</taxon>
        <taxon>Nicotianoideae</taxon>
        <taxon>Nicotianeae</taxon>
        <taxon>Nicotiana</taxon>
    </lineage>
</organism>
<dbReference type="InterPro" id="IPR013103">
    <property type="entry name" value="RVT_2"/>
</dbReference>
<dbReference type="InterPro" id="IPR043502">
    <property type="entry name" value="DNA/RNA_pol_sf"/>
</dbReference>
<gene>
    <name evidence="2" type="primary">POLX_61</name>
    <name evidence="2" type="ORF">A4A49_55964</name>
</gene>
<name>A0A1J6KPP6_NICAT</name>
<keyword evidence="3" id="KW-1185">Reference proteome</keyword>
<proteinExistence type="predicted"/>
<evidence type="ECO:0000313" key="3">
    <source>
        <dbReference type="Proteomes" id="UP000187609"/>
    </source>
</evidence>
<dbReference type="STRING" id="49451.A0A1J6KPP6"/>
<dbReference type="Gramene" id="OIT21145">
    <property type="protein sequence ID" value="OIT21145"/>
    <property type="gene ID" value="A4A49_55964"/>
</dbReference>
<evidence type="ECO:0000313" key="2">
    <source>
        <dbReference type="EMBL" id="OIT21145.1"/>
    </source>
</evidence>
<dbReference type="SUPFAM" id="SSF56672">
    <property type="entry name" value="DNA/RNA polymerases"/>
    <property type="match status" value="1"/>
</dbReference>
<dbReference type="Proteomes" id="UP000187609">
    <property type="component" value="Unassembled WGS sequence"/>
</dbReference>
<feature type="domain" description="Reverse transcriptase Ty1/copia-type" evidence="1">
    <location>
        <begin position="131"/>
        <end position="227"/>
    </location>
</feature>
<dbReference type="PANTHER" id="PTHR11439">
    <property type="entry name" value="GAG-POL-RELATED RETROTRANSPOSON"/>
    <property type="match status" value="1"/>
</dbReference>